<dbReference type="STRING" id="139420.A0A371CMB8"/>
<dbReference type="Proteomes" id="UP000256964">
    <property type="component" value="Unassembled WGS sequence"/>
</dbReference>
<sequence length="373" mass="42058">MNNPIIRAEKKPVANPGTQYLPPDIGAAEKAWNAEYVGTAAKVLFETMGRRMRSWGQPYAHFAAFTQSSGTGKSRAVDELAKEVFCIPVRVGVTAGHAYPPQDLDCANWLLQHVHVSQDSFQKAVQAWLYATFHEARTVLQETILPRVRSPFGPDRVKEIARMFKDEMNKDMKYGEHGEFRKRFYGDVKKRAECIFETCNVLPLRNRCPTREVAVQAEDGASDHIETVYDAAKAFVELLYTHVDDVEGFKFQEPLVILCFDEAHELTTSETDRGIYIWTRFEELRRACSIFVGLPIFTLFVSTVGKVELEPFAPLLGQSSSSRLAPWVFTTHAPIVAMPLDVLAERFPLSSEDPWTLGRAASTHHMAHLGRPL</sequence>
<evidence type="ECO:0000313" key="1">
    <source>
        <dbReference type="EMBL" id="RDX41434.1"/>
    </source>
</evidence>
<gene>
    <name evidence="1" type="ORF">OH76DRAFT_1412123</name>
</gene>
<evidence type="ECO:0000313" key="2">
    <source>
        <dbReference type="Proteomes" id="UP000256964"/>
    </source>
</evidence>
<dbReference type="EMBL" id="KZ857512">
    <property type="protein sequence ID" value="RDX41434.1"/>
    <property type="molecule type" value="Genomic_DNA"/>
</dbReference>
<dbReference type="PANTHER" id="PTHR33266">
    <property type="entry name" value="CHROMOSOME 15, WHOLE GENOME SHOTGUN SEQUENCE"/>
    <property type="match status" value="1"/>
</dbReference>
<dbReference type="PANTHER" id="PTHR33266:SF1">
    <property type="entry name" value="F-BOX DOMAIN-CONTAINING PROTEIN"/>
    <property type="match status" value="1"/>
</dbReference>
<name>A0A371CMB8_9APHY</name>
<reference evidence="1 2" key="1">
    <citation type="journal article" date="2018" name="Biotechnol. Biofuels">
        <title>Integrative visual omics of the white-rot fungus Polyporus brumalis exposes the biotechnological potential of its oxidative enzymes for delignifying raw plant biomass.</title>
        <authorList>
            <person name="Miyauchi S."/>
            <person name="Rancon A."/>
            <person name="Drula E."/>
            <person name="Hage H."/>
            <person name="Chaduli D."/>
            <person name="Favel A."/>
            <person name="Grisel S."/>
            <person name="Henrissat B."/>
            <person name="Herpoel-Gimbert I."/>
            <person name="Ruiz-Duenas F.J."/>
            <person name="Chevret D."/>
            <person name="Hainaut M."/>
            <person name="Lin J."/>
            <person name="Wang M."/>
            <person name="Pangilinan J."/>
            <person name="Lipzen A."/>
            <person name="Lesage-Meessen L."/>
            <person name="Navarro D."/>
            <person name="Riley R."/>
            <person name="Grigoriev I.V."/>
            <person name="Zhou S."/>
            <person name="Raouche S."/>
            <person name="Rosso M.N."/>
        </authorList>
    </citation>
    <scope>NUCLEOTIDE SEQUENCE [LARGE SCALE GENOMIC DNA]</scope>
    <source>
        <strain evidence="1 2">BRFM 1820</strain>
    </source>
</reference>
<evidence type="ECO:0008006" key="3">
    <source>
        <dbReference type="Google" id="ProtNLM"/>
    </source>
</evidence>
<protein>
    <recommendedName>
        <fullName evidence="3">ATP-binding protein</fullName>
    </recommendedName>
</protein>
<organism evidence="1 2">
    <name type="scientific">Lentinus brumalis</name>
    <dbReference type="NCBI Taxonomy" id="2498619"/>
    <lineage>
        <taxon>Eukaryota</taxon>
        <taxon>Fungi</taxon>
        <taxon>Dikarya</taxon>
        <taxon>Basidiomycota</taxon>
        <taxon>Agaricomycotina</taxon>
        <taxon>Agaricomycetes</taxon>
        <taxon>Polyporales</taxon>
        <taxon>Polyporaceae</taxon>
        <taxon>Lentinus</taxon>
    </lineage>
</organism>
<dbReference type="AlphaFoldDB" id="A0A371CMB8"/>
<keyword evidence="2" id="KW-1185">Reference proteome</keyword>
<accession>A0A371CMB8</accession>
<dbReference type="OrthoDB" id="2749544at2759"/>
<proteinExistence type="predicted"/>